<name>A0ABT8YQ36_9HYPH</name>
<gene>
    <name evidence="2" type="ORF">Q4481_17790</name>
</gene>
<organism evidence="2 3">
    <name type="scientific">Rhizobium alvei</name>
    <dbReference type="NCBI Taxonomy" id="1132659"/>
    <lineage>
        <taxon>Bacteria</taxon>
        <taxon>Pseudomonadati</taxon>
        <taxon>Pseudomonadota</taxon>
        <taxon>Alphaproteobacteria</taxon>
        <taxon>Hyphomicrobiales</taxon>
        <taxon>Rhizobiaceae</taxon>
        <taxon>Rhizobium/Agrobacterium group</taxon>
        <taxon>Rhizobium</taxon>
    </lineage>
</organism>
<proteinExistence type="predicted"/>
<keyword evidence="3" id="KW-1185">Reference proteome</keyword>
<dbReference type="EMBL" id="JAUOZU010000013">
    <property type="protein sequence ID" value="MDO6965817.1"/>
    <property type="molecule type" value="Genomic_DNA"/>
</dbReference>
<sequence>MGRKAVAVSQDAIVRAISAVQKAGVEVKSIRVEPSGAVIINGDNPPKSEKSLEKPILDYL</sequence>
<dbReference type="RefSeq" id="WP_304377747.1">
    <property type="nucleotide sequence ID" value="NZ_JAUOZU010000013.1"/>
</dbReference>
<evidence type="ECO:0000256" key="1">
    <source>
        <dbReference type="SAM" id="MobiDB-lite"/>
    </source>
</evidence>
<reference evidence="2" key="2">
    <citation type="submission" date="2023-07" db="EMBL/GenBank/DDBJ databases">
        <authorList>
            <person name="Shen H."/>
        </authorList>
    </citation>
    <scope>NUCLEOTIDE SEQUENCE</scope>
    <source>
        <strain evidence="2">TNR-22</strain>
    </source>
</reference>
<feature type="compositionally biased region" description="Basic and acidic residues" evidence="1">
    <location>
        <begin position="46"/>
        <end position="60"/>
    </location>
</feature>
<comment type="caution">
    <text evidence="2">The sequence shown here is derived from an EMBL/GenBank/DDBJ whole genome shotgun (WGS) entry which is preliminary data.</text>
</comment>
<evidence type="ECO:0000313" key="3">
    <source>
        <dbReference type="Proteomes" id="UP001174932"/>
    </source>
</evidence>
<evidence type="ECO:0000313" key="2">
    <source>
        <dbReference type="EMBL" id="MDO6965817.1"/>
    </source>
</evidence>
<reference evidence="2" key="1">
    <citation type="journal article" date="2015" name="Int. J. Syst. Evol. Microbiol.">
        <title>Rhizobium alvei sp. nov., isolated from a freshwater river.</title>
        <authorList>
            <person name="Sheu S.Y."/>
            <person name="Huang H.W."/>
            <person name="Young C.C."/>
            <person name="Chen W.M."/>
        </authorList>
    </citation>
    <scope>NUCLEOTIDE SEQUENCE</scope>
    <source>
        <strain evidence="2">TNR-22</strain>
    </source>
</reference>
<feature type="region of interest" description="Disordered" evidence="1">
    <location>
        <begin position="41"/>
        <end position="60"/>
    </location>
</feature>
<protein>
    <submittedName>
        <fullName evidence="2">Uncharacterized protein</fullName>
    </submittedName>
</protein>
<accession>A0ABT8YQ36</accession>
<dbReference type="Proteomes" id="UP001174932">
    <property type="component" value="Unassembled WGS sequence"/>
</dbReference>